<dbReference type="EMBL" id="PVZF01000009">
    <property type="protein sequence ID" value="PRY13058.1"/>
    <property type="molecule type" value="Genomic_DNA"/>
</dbReference>
<dbReference type="GO" id="GO:0005829">
    <property type="term" value="C:cytosol"/>
    <property type="evidence" value="ECO:0007669"/>
    <property type="project" value="TreeGrafter"/>
</dbReference>
<sequence length="355" mass="39140">MKFLVMTLIGTSGDAAAGRLTPPRQRFREVVETAEFVEELGLDAFGVGERHSPEFLSSSPTVVLSHLAARTSTIRLFTTVTVLSLLDPVRVAEDYATLDHLSDGRVEIVIGKGNDAHQSELFGFDLADQWDRNRENYELLHRLWREEKVSWSGRYRPDLVAATTYPRPLAGPPRVWHGSASSTESTELAARYGEPLFSANAFHPQAKYADLIAHYRQRFAEHGHDPARALVGAGSGGVHLARTSQEAVARFRPLWEAYMATPAAAHNRSPFTSLEDALDRGPNLVGSPAQVVDKIGDYHGAFGHELLAIGVDGQGLDPAEQRATLELFAGEVAPVVRREFPSRSWEEFPRPTLEP</sequence>
<feature type="domain" description="Luciferase-like" evidence="3">
    <location>
        <begin position="1"/>
        <end position="304"/>
    </location>
</feature>
<proteinExistence type="predicted"/>
<evidence type="ECO:0000259" key="3">
    <source>
        <dbReference type="Pfam" id="PF00296"/>
    </source>
</evidence>
<dbReference type="GO" id="GO:0016705">
    <property type="term" value="F:oxidoreductase activity, acting on paired donors, with incorporation or reduction of molecular oxygen"/>
    <property type="evidence" value="ECO:0007669"/>
    <property type="project" value="InterPro"/>
</dbReference>
<evidence type="ECO:0000313" key="5">
    <source>
        <dbReference type="Proteomes" id="UP000238083"/>
    </source>
</evidence>
<dbReference type="InterPro" id="IPR036661">
    <property type="entry name" value="Luciferase-like_sf"/>
</dbReference>
<keyword evidence="2 4" id="KW-0503">Monooxygenase</keyword>
<gene>
    <name evidence="4" type="ORF">CLV37_109249</name>
</gene>
<organism evidence="4 5">
    <name type="scientific">Kineococcus rhizosphaerae</name>
    <dbReference type="NCBI Taxonomy" id="559628"/>
    <lineage>
        <taxon>Bacteria</taxon>
        <taxon>Bacillati</taxon>
        <taxon>Actinomycetota</taxon>
        <taxon>Actinomycetes</taxon>
        <taxon>Kineosporiales</taxon>
        <taxon>Kineosporiaceae</taxon>
        <taxon>Kineococcus</taxon>
    </lineage>
</organism>
<dbReference type="InterPro" id="IPR050766">
    <property type="entry name" value="Bact_Lucif_Oxidored"/>
</dbReference>
<dbReference type="Gene3D" id="3.20.20.30">
    <property type="entry name" value="Luciferase-like domain"/>
    <property type="match status" value="1"/>
</dbReference>
<dbReference type="Pfam" id="PF00296">
    <property type="entry name" value="Bac_luciferase"/>
    <property type="match status" value="1"/>
</dbReference>
<dbReference type="PANTHER" id="PTHR30137">
    <property type="entry name" value="LUCIFERASE-LIKE MONOOXYGENASE"/>
    <property type="match status" value="1"/>
</dbReference>
<evidence type="ECO:0000313" key="4">
    <source>
        <dbReference type="EMBL" id="PRY13058.1"/>
    </source>
</evidence>
<dbReference type="Proteomes" id="UP000238083">
    <property type="component" value="Unassembled WGS sequence"/>
</dbReference>
<evidence type="ECO:0000256" key="2">
    <source>
        <dbReference type="ARBA" id="ARBA00023033"/>
    </source>
</evidence>
<keyword evidence="1" id="KW-0560">Oxidoreductase</keyword>
<dbReference type="GO" id="GO:0004497">
    <property type="term" value="F:monooxygenase activity"/>
    <property type="evidence" value="ECO:0007669"/>
    <property type="project" value="UniProtKB-KW"/>
</dbReference>
<dbReference type="RefSeq" id="WP_211298755.1">
    <property type="nucleotide sequence ID" value="NZ_PVZF01000009.1"/>
</dbReference>
<reference evidence="4 5" key="1">
    <citation type="submission" date="2018-03" db="EMBL/GenBank/DDBJ databases">
        <title>Genomic Encyclopedia of Archaeal and Bacterial Type Strains, Phase II (KMG-II): from individual species to whole genera.</title>
        <authorList>
            <person name="Goeker M."/>
        </authorList>
    </citation>
    <scope>NUCLEOTIDE SEQUENCE [LARGE SCALE GENOMIC DNA]</scope>
    <source>
        <strain evidence="4 5">DSM 19711</strain>
    </source>
</reference>
<dbReference type="PANTHER" id="PTHR30137:SF8">
    <property type="entry name" value="BLR5498 PROTEIN"/>
    <property type="match status" value="1"/>
</dbReference>
<keyword evidence="5" id="KW-1185">Reference proteome</keyword>
<protein>
    <submittedName>
        <fullName evidence="4">Alkanesulfonate monooxygenase SsuD/methylene tetrahydromethanopterin reductase-like flavin-dependent oxidoreductase (Luciferase family)</fullName>
    </submittedName>
</protein>
<dbReference type="SUPFAM" id="SSF51679">
    <property type="entry name" value="Bacterial luciferase-like"/>
    <property type="match status" value="1"/>
</dbReference>
<dbReference type="AlphaFoldDB" id="A0A2T0R189"/>
<dbReference type="InterPro" id="IPR011251">
    <property type="entry name" value="Luciferase-like_dom"/>
</dbReference>
<accession>A0A2T0R189</accession>
<evidence type="ECO:0000256" key="1">
    <source>
        <dbReference type="ARBA" id="ARBA00023002"/>
    </source>
</evidence>
<name>A0A2T0R189_9ACTN</name>
<comment type="caution">
    <text evidence="4">The sequence shown here is derived from an EMBL/GenBank/DDBJ whole genome shotgun (WGS) entry which is preliminary data.</text>
</comment>